<feature type="non-terminal residue" evidence="9">
    <location>
        <position position="1"/>
    </location>
</feature>
<dbReference type="Pfam" id="PF00072">
    <property type="entry name" value="Response_reg"/>
    <property type="match status" value="1"/>
</dbReference>
<dbReference type="SMART" id="SM00388">
    <property type="entry name" value="HisKA"/>
    <property type="match status" value="1"/>
</dbReference>
<feature type="domain" description="Histidine kinase" evidence="5">
    <location>
        <begin position="173"/>
        <end position="392"/>
    </location>
</feature>
<dbReference type="Pfam" id="PF00512">
    <property type="entry name" value="HisKA"/>
    <property type="match status" value="1"/>
</dbReference>
<dbReference type="PROSITE" id="PS50113">
    <property type="entry name" value="PAC"/>
    <property type="match status" value="1"/>
</dbReference>
<dbReference type="Gene3D" id="3.40.50.2300">
    <property type="match status" value="1"/>
</dbReference>
<dbReference type="Pfam" id="PF13426">
    <property type="entry name" value="PAS_9"/>
    <property type="match status" value="1"/>
</dbReference>
<dbReference type="Proteomes" id="UP000886111">
    <property type="component" value="Unassembled WGS sequence"/>
</dbReference>
<dbReference type="SUPFAM" id="SSF47384">
    <property type="entry name" value="Homodimeric domain of signal transducing histidine kinase"/>
    <property type="match status" value="1"/>
</dbReference>
<dbReference type="SUPFAM" id="SSF55874">
    <property type="entry name" value="ATPase domain of HSP90 chaperone/DNA topoisomerase II/histidine kinase"/>
    <property type="match status" value="1"/>
</dbReference>
<dbReference type="Gene3D" id="3.30.565.10">
    <property type="entry name" value="Histidine kinase-like ATPase, C-terminal domain"/>
    <property type="match status" value="1"/>
</dbReference>
<dbReference type="SMART" id="SM00448">
    <property type="entry name" value="REC"/>
    <property type="match status" value="1"/>
</dbReference>
<dbReference type="CDD" id="cd00130">
    <property type="entry name" value="PAS"/>
    <property type="match status" value="1"/>
</dbReference>
<dbReference type="Gene3D" id="1.10.287.130">
    <property type="match status" value="1"/>
</dbReference>
<dbReference type="InterPro" id="IPR003594">
    <property type="entry name" value="HATPase_dom"/>
</dbReference>
<feature type="modified residue" description="4-aspartylphosphate" evidence="4">
    <location>
        <position position="466"/>
    </location>
</feature>
<gene>
    <name evidence="9" type="ORF">ENL21_06190</name>
</gene>
<dbReference type="InterPro" id="IPR005467">
    <property type="entry name" value="His_kinase_dom"/>
</dbReference>
<dbReference type="EC" id="2.7.13.3" evidence="2"/>
<dbReference type="InterPro" id="IPR035965">
    <property type="entry name" value="PAS-like_dom_sf"/>
</dbReference>
<protein>
    <recommendedName>
        <fullName evidence="2">histidine kinase</fullName>
        <ecNumber evidence="2">2.7.13.3</ecNumber>
    </recommendedName>
</protein>
<proteinExistence type="predicted"/>
<dbReference type="GO" id="GO:0000155">
    <property type="term" value="F:phosphorelay sensor kinase activity"/>
    <property type="evidence" value="ECO:0007669"/>
    <property type="project" value="InterPro"/>
</dbReference>
<dbReference type="CDD" id="cd00082">
    <property type="entry name" value="HisKA"/>
    <property type="match status" value="1"/>
</dbReference>
<comment type="catalytic activity">
    <reaction evidence="1">
        <text>ATP + protein L-histidine = ADP + protein N-phospho-L-histidine.</text>
        <dbReference type="EC" id="2.7.13.3"/>
    </reaction>
</comment>
<comment type="caution">
    <text evidence="9">The sequence shown here is derived from an EMBL/GenBank/DDBJ whole genome shotgun (WGS) entry which is preliminary data.</text>
</comment>
<evidence type="ECO:0000256" key="3">
    <source>
        <dbReference type="ARBA" id="ARBA00022553"/>
    </source>
</evidence>
<dbReference type="InterPro" id="IPR004358">
    <property type="entry name" value="Sig_transdc_His_kin-like_C"/>
</dbReference>
<dbReference type="Gene3D" id="3.30.450.20">
    <property type="entry name" value="PAS domain"/>
    <property type="match status" value="1"/>
</dbReference>
<dbReference type="PANTHER" id="PTHR43065">
    <property type="entry name" value="SENSOR HISTIDINE KINASE"/>
    <property type="match status" value="1"/>
</dbReference>
<dbReference type="InterPro" id="IPR011006">
    <property type="entry name" value="CheY-like_superfamily"/>
</dbReference>
<evidence type="ECO:0000259" key="8">
    <source>
        <dbReference type="PROSITE" id="PS50113"/>
    </source>
</evidence>
<dbReference type="PRINTS" id="PR00344">
    <property type="entry name" value="BCTRLSENSOR"/>
</dbReference>
<dbReference type="NCBIfam" id="TIGR00229">
    <property type="entry name" value="sensory_box"/>
    <property type="match status" value="1"/>
</dbReference>
<evidence type="ECO:0000259" key="7">
    <source>
        <dbReference type="PROSITE" id="PS50112"/>
    </source>
</evidence>
<dbReference type="SUPFAM" id="SSF55785">
    <property type="entry name" value="PYP-like sensor domain (PAS domain)"/>
    <property type="match status" value="1"/>
</dbReference>
<feature type="domain" description="PAS" evidence="7">
    <location>
        <begin position="33"/>
        <end position="85"/>
    </location>
</feature>
<dbReference type="PROSITE" id="PS50112">
    <property type="entry name" value="PAS"/>
    <property type="match status" value="1"/>
</dbReference>
<evidence type="ECO:0000259" key="5">
    <source>
        <dbReference type="PROSITE" id="PS50109"/>
    </source>
</evidence>
<dbReference type="PANTHER" id="PTHR43065:SF42">
    <property type="entry name" value="TWO-COMPONENT SENSOR PPRA"/>
    <property type="match status" value="1"/>
</dbReference>
<dbReference type="EMBL" id="DRTD01000452">
    <property type="protein sequence ID" value="HHE55354.1"/>
    <property type="molecule type" value="Genomic_DNA"/>
</dbReference>
<dbReference type="InterPro" id="IPR036890">
    <property type="entry name" value="HATPase_C_sf"/>
</dbReference>
<dbReference type="InterPro" id="IPR003661">
    <property type="entry name" value="HisK_dim/P_dom"/>
</dbReference>
<dbReference type="SMART" id="SM00387">
    <property type="entry name" value="HATPase_c"/>
    <property type="match status" value="1"/>
</dbReference>
<evidence type="ECO:0000259" key="6">
    <source>
        <dbReference type="PROSITE" id="PS50110"/>
    </source>
</evidence>
<dbReference type="SUPFAM" id="SSF52172">
    <property type="entry name" value="CheY-like"/>
    <property type="match status" value="1"/>
</dbReference>
<dbReference type="InterPro" id="IPR036097">
    <property type="entry name" value="HisK_dim/P_sf"/>
</dbReference>
<dbReference type="PROSITE" id="PS50109">
    <property type="entry name" value="HIS_KIN"/>
    <property type="match status" value="1"/>
</dbReference>
<organism evidence="9">
    <name type="scientific">Caldithrix abyssi</name>
    <dbReference type="NCBI Taxonomy" id="187145"/>
    <lineage>
        <taxon>Bacteria</taxon>
        <taxon>Pseudomonadati</taxon>
        <taxon>Calditrichota</taxon>
        <taxon>Calditrichia</taxon>
        <taxon>Calditrichales</taxon>
        <taxon>Calditrichaceae</taxon>
        <taxon>Caldithrix</taxon>
    </lineage>
</organism>
<reference evidence="9" key="1">
    <citation type="journal article" date="2020" name="mSystems">
        <title>Genome- and Community-Level Interaction Insights into Carbon Utilization and Element Cycling Functions of Hydrothermarchaeota in Hydrothermal Sediment.</title>
        <authorList>
            <person name="Zhou Z."/>
            <person name="Liu Y."/>
            <person name="Xu W."/>
            <person name="Pan J."/>
            <person name="Luo Z.H."/>
            <person name="Li M."/>
        </authorList>
    </citation>
    <scope>NUCLEOTIDE SEQUENCE [LARGE SCALE GENOMIC DNA]</scope>
    <source>
        <strain evidence="9">HyVt-76</strain>
    </source>
</reference>
<evidence type="ECO:0000313" key="9">
    <source>
        <dbReference type="EMBL" id="HHE55354.1"/>
    </source>
</evidence>
<evidence type="ECO:0000256" key="2">
    <source>
        <dbReference type="ARBA" id="ARBA00012438"/>
    </source>
</evidence>
<dbReference type="InterPro" id="IPR000700">
    <property type="entry name" value="PAS-assoc_C"/>
</dbReference>
<dbReference type="AlphaFoldDB" id="A0A7V5H3U6"/>
<evidence type="ECO:0000256" key="1">
    <source>
        <dbReference type="ARBA" id="ARBA00000085"/>
    </source>
</evidence>
<dbReference type="InterPro" id="IPR001789">
    <property type="entry name" value="Sig_transdc_resp-reg_receiver"/>
</dbReference>
<evidence type="ECO:0000256" key="4">
    <source>
        <dbReference type="PROSITE-ProRule" id="PRU00169"/>
    </source>
</evidence>
<dbReference type="SMART" id="SM00091">
    <property type="entry name" value="PAS"/>
    <property type="match status" value="1"/>
</dbReference>
<dbReference type="InterPro" id="IPR000014">
    <property type="entry name" value="PAS"/>
</dbReference>
<feature type="domain" description="PAC" evidence="8">
    <location>
        <begin position="110"/>
        <end position="160"/>
    </location>
</feature>
<dbReference type="Pfam" id="PF02518">
    <property type="entry name" value="HATPase_c"/>
    <property type="match status" value="1"/>
</dbReference>
<accession>A0A7V5H3U6</accession>
<name>A0A7V5H3U6_CALAY</name>
<dbReference type="PROSITE" id="PS50110">
    <property type="entry name" value="RESPONSE_REGULATORY"/>
    <property type="match status" value="1"/>
</dbReference>
<keyword evidence="3 4" id="KW-0597">Phosphoprotein</keyword>
<feature type="non-terminal residue" evidence="9">
    <location>
        <position position="520"/>
    </location>
</feature>
<feature type="domain" description="Response regulatory" evidence="6">
    <location>
        <begin position="415"/>
        <end position="520"/>
    </location>
</feature>
<sequence length="520" mass="58762">YEARLSKSTQNQILCLLRDISERKKYELDLQKSENRFRILLESILQAIVLIDIHGRINLVNSKLEQLFGYTRDELLLQPVEMLLPFNLRGKDHILNQNRFRHSEDIVLERPVELTGMRKDGSEFPFEIQLTHVEMLDGPFVLGILSDISQKKQLEVRIRRVEKLEAIGQLAGGIAHDFNNVLAGIIGLSELALRKIPAESPVQDNLKLIINKAESAADLVRKLLMFSRQQKITKQNVNLNKIILSNKKLLQRYLGEDIHLIITLDDDLHLIHGDPSAMDQILTNLCINARDAMPDGGELTIQTKNIEITDPESDIPPGKYVQLIVADSGIGMSEETKKHIFEPFFTTKELGQGTGLGLATVYGLVRHHGGFIQFDSELGEGTIFRLYFPVPIRQLEVSNLQELEHVEMVRGGTETILIVDDQADILTTAKDTLESFGYKVLIAGSGHQALDILTKYKDLIDLIISDVVMPDMDGIELRMLSKQLKPTIKFLLMSAFSPKLENENDYLLKPFVGHQLARKV</sequence>